<feature type="region of interest" description="Disordered" evidence="8">
    <location>
        <begin position="903"/>
        <end position="923"/>
    </location>
</feature>
<feature type="compositionally biased region" description="Polar residues" evidence="8">
    <location>
        <begin position="805"/>
        <end position="831"/>
    </location>
</feature>
<comment type="subcellular location">
    <subcellularLocation>
        <location evidence="1">Nucleus</location>
    </subcellularLocation>
</comment>
<evidence type="ECO:0000256" key="3">
    <source>
        <dbReference type="ARBA" id="ARBA00022771"/>
    </source>
</evidence>
<feature type="region of interest" description="Disordered" evidence="8">
    <location>
        <begin position="345"/>
        <end position="368"/>
    </location>
</feature>
<evidence type="ECO:0000256" key="4">
    <source>
        <dbReference type="ARBA" id="ARBA00022833"/>
    </source>
</evidence>
<evidence type="ECO:0000256" key="1">
    <source>
        <dbReference type="ARBA" id="ARBA00004123"/>
    </source>
</evidence>
<organism evidence="10 11">
    <name type="scientific">Neofusicoccum ribis</name>
    <dbReference type="NCBI Taxonomy" id="45134"/>
    <lineage>
        <taxon>Eukaryota</taxon>
        <taxon>Fungi</taxon>
        <taxon>Dikarya</taxon>
        <taxon>Ascomycota</taxon>
        <taxon>Pezizomycotina</taxon>
        <taxon>Dothideomycetes</taxon>
        <taxon>Dothideomycetes incertae sedis</taxon>
        <taxon>Botryosphaeriales</taxon>
        <taxon>Botryosphaeriaceae</taxon>
        <taxon>Neofusicoccum</taxon>
    </lineage>
</organism>
<reference evidence="10 11" key="1">
    <citation type="submission" date="2024-02" db="EMBL/GenBank/DDBJ databases">
        <title>De novo assembly and annotation of 12 fungi associated with fruit tree decline syndrome in Ontario, Canada.</title>
        <authorList>
            <person name="Sulman M."/>
            <person name="Ellouze W."/>
            <person name="Ilyukhin E."/>
        </authorList>
    </citation>
    <scope>NUCLEOTIDE SEQUENCE [LARGE SCALE GENOMIC DNA]</scope>
    <source>
        <strain evidence="10 11">M1-105</strain>
    </source>
</reference>
<feature type="region of interest" description="Disordered" evidence="8">
    <location>
        <begin position="796"/>
        <end position="834"/>
    </location>
</feature>
<feature type="compositionally biased region" description="Low complexity" evidence="8">
    <location>
        <begin position="347"/>
        <end position="363"/>
    </location>
</feature>
<protein>
    <recommendedName>
        <fullName evidence="9">C2H2-type domain-containing protein</fullName>
    </recommendedName>
</protein>
<evidence type="ECO:0000256" key="8">
    <source>
        <dbReference type="SAM" id="MobiDB-lite"/>
    </source>
</evidence>
<dbReference type="InterPro" id="IPR013083">
    <property type="entry name" value="Znf_RING/FYVE/PHD"/>
</dbReference>
<feature type="region of interest" description="Disordered" evidence="8">
    <location>
        <begin position="555"/>
        <end position="575"/>
    </location>
</feature>
<evidence type="ECO:0000256" key="6">
    <source>
        <dbReference type="ARBA" id="ARBA00023163"/>
    </source>
</evidence>
<dbReference type="InterPro" id="IPR013087">
    <property type="entry name" value="Znf_C2H2_type"/>
</dbReference>
<dbReference type="Gene3D" id="3.30.160.60">
    <property type="entry name" value="Classic Zinc Finger"/>
    <property type="match status" value="1"/>
</dbReference>
<evidence type="ECO:0000256" key="7">
    <source>
        <dbReference type="ARBA" id="ARBA00023242"/>
    </source>
</evidence>
<dbReference type="Proteomes" id="UP001521116">
    <property type="component" value="Unassembled WGS sequence"/>
</dbReference>
<dbReference type="Pfam" id="PF20826">
    <property type="entry name" value="PHD_5"/>
    <property type="match status" value="1"/>
</dbReference>
<dbReference type="PANTHER" id="PTHR46179:SF13">
    <property type="entry name" value="C2H2-TYPE DOMAIN-CONTAINING PROTEIN"/>
    <property type="match status" value="1"/>
</dbReference>
<feature type="domain" description="C2H2-type" evidence="9">
    <location>
        <begin position="405"/>
        <end position="432"/>
    </location>
</feature>
<dbReference type="InterPro" id="IPR051061">
    <property type="entry name" value="Zinc_finger_trans_reg"/>
</dbReference>
<keyword evidence="11" id="KW-1185">Reference proteome</keyword>
<keyword evidence="4" id="KW-0862">Zinc</keyword>
<evidence type="ECO:0000259" key="9">
    <source>
        <dbReference type="SMART" id="SM00355"/>
    </source>
</evidence>
<comment type="caution">
    <text evidence="10">The sequence shown here is derived from an EMBL/GenBank/DDBJ whole genome shotgun (WGS) entry which is preliminary data.</text>
</comment>
<dbReference type="SUPFAM" id="SSF57903">
    <property type="entry name" value="FYVE/PHD zinc finger"/>
    <property type="match status" value="1"/>
</dbReference>
<accession>A0ABR3SJI9</accession>
<dbReference type="SUPFAM" id="SSF57667">
    <property type="entry name" value="beta-beta-alpha zinc fingers"/>
    <property type="match status" value="1"/>
</dbReference>
<feature type="domain" description="C2H2-type" evidence="9">
    <location>
        <begin position="494"/>
        <end position="514"/>
    </location>
</feature>
<dbReference type="InterPro" id="IPR011011">
    <property type="entry name" value="Znf_FYVE_PHD"/>
</dbReference>
<evidence type="ECO:0000256" key="2">
    <source>
        <dbReference type="ARBA" id="ARBA00022723"/>
    </source>
</evidence>
<dbReference type="InterPro" id="IPR036236">
    <property type="entry name" value="Znf_C2H2_sf"/>
</dbReference>
<proteinExistence type="predicted"/>
<evidence type="ECO:0000313" key="11">
    <source>
        <dbReference type="Proteomes" id="UP001521116"/>
    </source>
</evidence>
<sequence>MVSDDGIGELEAQDLEELMKNNDEVGPVGNLFESCVQLLRSLSTKARESDAAYSRSLESNLATLIFWDDEFGASGGHLDKALEHSEENRDLTLSTLISLADFLSHDLLNATLPLSADREDMRQKSSIHARVDKARGIIMDTETPASEETSNIEDVCEILDSKVARLNVLGPILEESIPSGAAFEQVAPHGQLLDRPAHQYYADLISIRFPNAPISLVEILGKCNWERYMRIYRKREENTEREASPIGETENMSKFHDSGLGTKHVFSDVLAYVCIFDDCPSDRCFFEDRDALAAHLGNQHGFAPAWKSAACPLCLEETGNGMNTISLHFARHMEEVALGAIPRAVESDASSDGSPSEASSENSRSYRFELDEESKEKGMCPIEGCGRVFTDLKAHMLTHVNERPEKCPITTCEYHLKGFARKYDRNRHTLTHYKGTMVCGFCPGSGSAAEKSFNRADVFKRHLTSVHGVEQTPPNSRKKSSITKKAYMGTSTVGTCSICLFAFANAQVFYEHLDECVLCVVQQADPAEAINQKLLLSIANDDDVKETLSRHLLPNRITEHTESHDDEEENNSHQFSDDDLQQAKMQSKEGFSGHDILNPLSEANKEPILDIYRCACGYDVDDGSSVLCEVCMTWQHVLCYYDDEEQIPRIHECIDCRPRTIDQARVKERQKALNSLINQAPKRPALKSHKKKLKDMGAIVAPTYENTSPVSARSKAVRMAEEQALTDQHHDHFDVPSNDPSDIRPVPNFDRTMADIYTDNLFSPNITERSAQPYNADSMSPFPNTSRNVLTDRLQDAHRARSESPEYSSRGMNPFKQGSSLAPSSDTFSLREQQKAEADMYSLHQMQQQPGIPDPKTISPKDALLDYHEAEEDSMIPLSPGDGFSDTMSVRRVSNAYVETPQPLQSPIAGQQSSHNDQQQVNAETTATPQLKNALSGQDALDTLSEAINRANIKKTQPPLNGLEECEICKMRFIEE</sequence>
<dbReference type="EMBL" id="JAJVDC020000131">
    <property type="protein sequence ID" value="KAL1622648.1"/>
    <property type="molecule type" value="Genomic_DNA"/>
</dbReference>
<dbReference type="Gene3D" id="3.30.40.10">
    <property type="entry name" value="Zinc/RING finger domain, C3HC4 (zinc finger)"/>
    <property type="match status" value="1"/>
</dbReference>
<feature type="domain" description="C2H2-type" evidence="9">
    <location>
        <begin position="378"/>
        <end position="399"/>
    </location>
</feature>
<keyword evidence="2" id="KW-0479">Metal-binding</keyword>
<evidence type="ECO:0000313" key="10">
    <source>
        <dbReference type="EMBL" id="KAL1622648.1"/>
    </source>
</evidence>
<keyword evidence="6" id="KW-0804">Transcription</keyword>
<keyword evidence="7" id="KW-0539">Nucleus</keyword>
<dbReference type="SMART" id="SM00355">
    <property type="entry name" value="ZnF_C2H2"/>
    <property type="match status" value="6"/>
</dbReference>
<evidence type="ECO:0000256" key="5">
    <source>
        <dbReference type="ARBA" id="ARBA00023015"/>
    </source>
</evidence>
<keyword evidence="3" id="KW-0863">Zinc-finger</keyword>
<gene>
    <name evidence="10" type="ORF">SLS56_008630</name>
</gene>
<feature type="domain" description="C2H2-type" evidence="9">
    <location>
        <begin position="437"/>
        <end position="467"/>
    </location>
</feature>
<feature type="domain" description="C2H2-type" evidence="9">
    <location>
        <begin position="272"/>
        <end position="300"/>
    </location>
</feature>
<keyword evidence="5" id="KW-0805">Transcription regulation</keyword>
<dbReference type="PANTHER" id="PTHR46179">
    <property type="entry name" value="ZINC FINGER PROTEIN"/>
    <property type="match status" value="1"/>
</dbReference>
<feature type="domain" description="C2H2-type" evidence="9">
    <location>
        <begin position="309"/>
        <end position="332"/>
    </location>
</feature>
<name>A0ABR3SJI9_9PEZI</name>